<dbReference type="SUPFAM" id="SSF52540">
    <property type="entry name" value="P-loop containing nucleoside triphosphate hydrolases"/>
    <property type="match status" value="1"/>
</dbReference>
<dbReference type="InterPro" id="IPR027417">
    <property type="entry name" value="P-loop_NTPase"/>
</dbReference>
<name>A0A3S5F593_9CORY</name>
<protein>
    <submittedName>
        <fullName evidence="1">Uncharacterized protein</fullName>
    </submittedName>
</protein>
<dbReference type="Proteomes" id="UP000249886">
    <property type="component" value="Unassembled WGS sequence"/>
</dbReference>
<dbReference type="AlphaFoldDB" id="A0A3S5F593"/>
<proteinExistence type="predicted"/>
<reference evidence="1 2" key="1">
    <citation type="submission" date="2018-06" db="EMBL/GenBank/DDBJ databases">
        <authorList>
            <consortium name="Pathogen Informatics"/>
            <person name="Doyle S."/>
        </authorList>
    </citation>
    <scope>NUCLEOTIDE SEQUENCE [LARGE SCALE GENOMIC DNA]</scope>
    <source>
        <strain evidence="1 2">NCTC10254</strain>
    </source>
</reference>
<organism evidence="1 2">
    <name type="scientific">Corynebacterium matruchotii</name>
    <dbReference type="NCBI Taxonomy" id="43768"/>
    <lineage>
        <taxon>Bacteria</taxon>
        <taxon>Bacillati</taxon>
        <taxon>Actinomycetota</taxon>
        <taxon>Actinomycetes</taxon>
        <taxon>Mycobacteriales</taxon>
        <taxon>Corynebacteriaceae</taxon>
        <taxon>Corynebacterium</taxon>
    </lineage>
</organism>
<evidence type="ECO:0000313" key="1">
    <source>
        <dbReference type="EMBL" id="SPW28595.1"/>
    </source>
</evidence>
<dbReference type="RefSeq" id="WP_005524804.1">
    <property type="nucleotide sequence ID" value="NZ_CAJPQJ010000011.1"/>
</dbReference>
<evidence type="ECO:0000313" key="2">
    <source>
        <dbReference type="Proteomes" id="UP000249886"/>
    </source>
</evidence>
<accession>A0A3S5F593</accession>
<dbReference type="EMBL" id="UARK01000011">
    <property type="protein sequence ID" value="SPW28595.1"/>
    <property type="molecule type" value="Genomic_DNA"/>
</dbReference>
<sequence>MFARCPETYKPLEPGQTTTYNGNPLLPGWEDSVTHCVVMAGARASGKSLYLAVLIKQLELMALQRFTRVTIKAADESTRQRYKENYERPLYEEMKHMAPTPTSANVDAYQRDPFIFKLGKWPDANNDLREHYLVIRDVAGEDLENPNLDPNSMEFFRYADLVIFLFDPTRVRSIAPYLEGMYARQSQTGGEPERVLDNIARLIGDERPKLAVTIAKFDILQSLAKKSVQDNKWKSIMANEGAAFSRDTGWSYQYHNQWILHLEIQSLLRKFEAHELLNTIEELYANEPSKYSYFAVSALGEAPKGQDLDRKGIAPYRVLDPVRWHLGRFGVLMGKEDTYQ</sequence>
<comment type="caution">
    <text evidence="1">The sequence shown here is derived from an EMBL/GenBank/DDBJ whole genome shotgun (WGS) entry which is preliminary data.</text>
</comment>
<gene>
    <name evidence="1" type="ORF">NCTC10254_01541</name>
</gene>
<dbReference type="GeneID" id="84573603"/>